<dbReference type="KEGG" id="ppx:T1E_1323"/>
<dbReference type="InterPro" id="IPR029787">
    <property type="entry name" value="Nucleotide_cyclase"/>
</dbReference>
<name>I7B772_PSEPT</name>
<dbReference type="PATRIC" id="fig|1196325.3.peg.1328"/>
<accession>I7B772</accession>
<sequence>MTYEKRLLCFFDLLGFSAAIKQAEQEPKLLEAMSRLFGEFKNGGLETAMYGAVPYLDENGVKTLQEHFGDLLLEKGDEAYKLVATQFSDSFVISAPADNPGACNLLLHAIKIVHLQFFFGIGMLMRGGVALGNVVHERGGALFGPAMIEAYELESRHAVYSRVVVSKDAADFISEKLWFSDLKSAFFKGFDGLTSFDLISAMLHHKTFRNDRNGVEAQLRAVETDILENASAAHPKIAYLLDRWQRESHNFAQKAK</sequence>
<reference evidence="2" key="1">
    <citation type="journal article" date="2013" name="Microb. Biotechnol.">
        <title>Metabolic potential of the organic-solvent tolerant Pseudomonas putida DOT-T1E deduced from its annotated genome.</title>
        <authorList>
            <person name="Udaondo Z."/>
            <person name="Molina L."/>
            <person name="Daniels C."/>
            <person name="Gomez M.J."/>
            <person name="Molina-Henares M.A."/>
            <person name="Matilla M.A."/>
            <person name="Roca A."/>
            <person name="Fernandez M."/>
            <person name="Duque E."/>
            <person name="Segura A."/>
            <person name="Ramos J.L."/>
        </authorList>
    </citation>
    <scope>NUCLEOTIDE SEQUENCE [LARGE SCALE GENOMIC DNA]</scope>
    <source>
        <strain evidence="2">DOT-T1E</strain>
    </source>
</reference>
<evidence type="ECO:0000313" key="1">
    <source>
        <dbReference type="EMBL" id="AFO47178.1"/>
    </source>
</evidence>
<dbReference type="EMBL" id="CP003734">
    <property type="protein sequence ID" value="AFO47178.1"/>
    <property type="molecule type" value="Genomic_DNA"/>
</dbReference>
<gene>
    <name evidence="1" type="ordered locus">T1E_1323</name>
</gene>
<dbReference type="RefSeq" id="WP_014859715.1">
    <property type="nucleotide sequence ID" value="NC_018220.1"/>
</dbReference>
<proteinExistence type="predicted"/>
<protein>
    <recommendedName>
        <fullName evidence="3">Guanylate cyclase domain-containing protein</fullName>
    </recommendedName>
</protein>
<dbReference type="HOGENOM" id="CLU_1085312_0_0_6"/>
<organism evidence="1 2">
    <name type="scientific">Pseudomonas putida (strain DOT-T1E)</name>
    <dbReference type="NCBI Taxonomy" id="1196325"/>
    <lineage>
        <taxon>Bacteria</taxon>
        <taxon>Pseudomonadati</taxon>
        <taxon>Pseudomonadota</taxon>
        <taxon>Gammaproteobacteria</taxon>
        <taxon>Pseudomonadales</taxon>
        <taxon>Pseudomonadaceae</taxon>
        <taxon>Pseudomonas</taxon>
    </lineage>
</organism>
<dbReference type="SUPFAM" id="SSF55073">
    <property type="entry name" value="Nucleotide cyclase"/>
    <property type="match status" value="1"/>
</dbReference>
<dbReference type="AlphaFoldDB" id="I7B772"/>
<dbReference type="Gene3D" id="3.30.70.1230">
    <property type="entry name" value="Nucleotide cyclase"/>
    <property type="match status" value="1"/>
</dbReference>
<evidence type="ECO:0000313" key="2">
    <source>
        <dbReference type="Proteomes" id="UP000006503"/>
    </source>
</evidence>
<dbReference type="Proteomes" id="UP000006503">
    <property type="component" value="Chromosome"/>
</dbReference>
<evidence type="ECO:0008006" key="3">
    <source>
        <dbReference type="Google" id="ProtNLM"/>
    </source>
</evidence>